<dbReference type="InterPro" id="IPR011663">
    <property type="entry name" value="UTRA"/>
</dbReference>
<dbReference type="Proteomes" id="UP000676386">
    <property type="component" value="Unassembled WGS sequence"/>
</dbReference>
<keyword evidence="6" id="KW-1185">Reference proteome</keyword>
<keyword evidence="2" id="KW-0238">DNA-binding</keyword>
<feature type="domain" description="HTH gntR-type" evidence="4">
    <location>
        <begin position="13"/>
        <end position="81"/>
    </location>
</feature>
<gene>
    <name evidence="5" type="ORF">KE626_12010</name>
</gene>
<dbReference type="SMART" id="SM00345">
    <property type="entry name" value="HTH_GNTR"/>
    <property type="match status" value="1"/>
</dbReference>
<reference evidence="5 6" key="1">
    <citation type="submission" date="2021-04" db="EMBL/GenBank/DDBJ databases">
        <title>Chitinophaga sp. nov., isolated from the rhizosphere soil.</title>
        <authorList>
            <person name="He S."/>
        </authorList>
    </citation>
    <scope>NUCLEOTIDE SEQUENCE [LARGE SCALE GENOMIC DNA]</scope>
    <source>
        <strain evidence="5 6">2R12</strain>
    </source>
</reference>
<evidence type="ECO:0000259" key="4">
    <source>
        <dbReference type="PROSITE" id="PS50949"/>
    </source>
</evidence>
<keyword evidence="3" id="KW-0804">Transcription</keyword>
<dbReference type="Gene3D" id="1.10.10.10">
    <property type="entry name" value="Winged helix-like DNA-binding domain superfamily/Winged helix DNA-binding domain"/>
    <property type="match status" value="1"/>
</dbReference>
<evidence type="ECO:0000256" key="2">
    <source>
        <dbReference type="ARBA" id="ARBA00023125"/>
    </source>
</evidence>
<evidence type="ECO:0000313" key="5">
    <source>
        <dbReference type="EMBL" id="MBS0028033.1"/>
    </source>
</evidence>
<dbReference type="SMART" id="SM00866">
    <property type="entry name" value="UTRA"/>
    <property type="match status" value="1"/>
</dbReference>
<evidence type="ECO:0000256" key="3">
    <source>
        <dbReference type="ARBA" id="ARBA00023163"/>
    </source>
</evidence>
<dbReference type="InterPro" id="IPR036388">
    <property type="entry name" value="WH-like_DNA-bd_sf"/>
</dbReference>
<sequence>MNIFPLLDHHSKVPLYIQAEQLIRKLIRENQLKEGELFPAETDLAKRWGISRNTLRQAMSSLVEEGLLIQKRKSGTIVGDGDIATKGKITTDLNRWFSFTHEMEDKSCPFRDLLNTVSVIKCYKEIADRFQIEPETRVVCLERVRSTTSSPMVYFKSFFHPHIGLTGAENYHQLPLYEMLDREFGVVPMYSQEEIGMVNAATEISKRLKVKTGTPVLERKRLVLDKERQPLEFNVCYYRSDWFNYCIELKRSETNENRK</sequence>
<evidence type="ECO:0000313" key="6">
    <source>
        <dbReference type="Proteomes" id="UP000676386"/>
    </source>
</evidence>
<dbReference type="PANTHER" id="PTHR44846">
    <property type="entry name" value="MANNOSYL-D-GLYCERATE TRANSPORT/METABOLISM SYSTEM REPRESSOR MNGR-RELATED"/>
    <property type="match status" value="1"/>
</dbReference>
<dbReference type="PROSITE" id="PS50949">
    <property type="entry name" value="HTH_GNTR"/>
    <property type="match status" value="1"/>
</dbReference>
<dbReference type="SUPFAM" id="SSF64288">
    <property type="entry name" value="Chorismate lyase-like"/>
    <property type="match status" value="1"/>
</dbReference>
<proteinExistence type="predicted"/>
<dbReference type="InterPro" id="IPR000524">
    <property type="entry name" value="Tscrpt_reg_HTH_GntR"/>
</dbReference>
<dbReference type="InterPro" id="IPR036390">
    <property type="entry name" value="WH_DNA-bd_sf"/>
</dbReference>
<dbReference type="CDD" id="cd07377">
    <property type="entry name" value="WHTH_GntR"/>
    <property type="match status" value="1"/>
</dbReference>
<accession>A0ABS5IYV7</accession>
<protein>
    <submittedName>
        <fullName evidence="5">GntR family transcriptional regulator</fullName>
    </submittedName>
</protein>
<evidence type="ECO:0000256" key="1">
    <source>
        <dbReference type="ARBA" id="ARBA00023015"/>
    </source>
</evidence>
<dbReference type="Pfam" id="PF07702">
    <property type="entry name" value="UTRA"/>
    <property type="match status" value="1"/>
</dbReference>
<dbReference type="EMBL" id="JAGTXB010000005">
    <property type="protein sequence ID" value="MBS0028033.1"/>
    <property type="molecule type" value="Genomic_DNA"/>
</dbReference>
<name>A0ABS5IYV7_9BACT</name>
<dbReference type="PANTHER" id="PTHR44846:SF1">
    <property type="entry name" value="MANNOSYL-D-GLYCERATE TRANSPORT_METABOLISM SYSTEM REPRESSOR MNGR-RELATED"/>
    <property type="match status" value="1"/>
</dbReference>
<comment type="caution">
    <text evidence="5">The sequence shown here is derived from an EMBL/GenBank/DDBJ whole genome shotgun (WGS) entry which is preliminary data.</text>
</comment>
<dbReference type="SUPFAM" id="SSF46785">
    <property type="entry name" value="Winged helix' DNA-binding domain"/>
    <property type="match status" value="1"/>
</dbReference>
<dbReference type="InterPro" id="IPR050679">
    <property type="entry name" value="Bact_HTH_transcr_reg"/>
</dbReference>
<keyword evidence="1" id="KW-0805">Transcription regulation</keyword>
<dbReference type="RefSeq" id="WP_211973147.1">
    <property type="nucleotide sequence ID" value="NZ_CBFHAM010000070.1"/>
</dbReference>
<dbReference type="Gene3D" id="3.40.1410.10">
    <property type="entry name" value="Chorismate lyase-like"/>
    <property type="match status" value="1"/>
</dbReference>
<dbReference type="Pfam" id="PF00392">
    <property type="entry name" value="GntR"/>
    <property type="match status" value="1"/>
</dbReference>
<organism evidence="5 6">
    <name type="scientific">Chitinophaga hostae</name>
    <dbReference type="NCBI Taxonomy" id="2831022"/>
    <lineage>
        <taxon>Bacteria</taxon>
        <taxon>Pseudomonadati</taxon>
        <taxon>Bacteroidota</taxon>
        <taxon>Chitinophagia</taxon>
        <taxon>Chitinophagales</taxon>
        <taxon>Chitinophagaceae</taxon>
        <taxon>Chitinophaga</taxon>
    </lineage>
</organism>
<dbReference type="InterPro" id="IPR028978">
    <property type="entry name" value="Chorismate_lyase_/UTRA_dom_sf"/>
</dbReference>
<dbReference type="PRINTS" id="PR00035">
    <property type="entry name" value="HTHGNTR"/>
</dbReference>